<dbReference type="PRINTS" id="PR00463">
    <property type="entry name" value="EP450I"/>
</dbReference>
<dbReference type="Proteomes" id="UP000005459">
    <property type="component" value="Unassembled WGS sequence"/>
</dbReference>
<keyword evidence="4 8" id="KW-0560">Oxidoreductase</keyword>
<evidence type="ECO:0000256" key="8">
    <source>
        <dbReference type="RuleBase" id="RU000461"/>
    </source>
</evidence>
<dbReference type="CDD" id="cd20620">
    <property type="entry name" value="CYP132-like"/>
    <property type="match status" value="1"/>
</dbReference>
<evidence type="ECO:0000256" key="1">
    <source>
        <dbReference type="ARBA" id="ARBA00010617"/>
    </source>
</evidence>
<evidence type="ECO:0000256" key="3">
    <source>
        <dbReference type="ARBA" id="ARBA00022723"/>
    </source>
</evidence>
<dbReference type="InterPro" id="IPR001128">
    <property type="entry name" value="Cyt_P450"/>
</dbReference>
<dbReference type="Pfam" id="PF00067">
    <property type="entry name" value="p450"/>
    <property type="match status" value="1"/>
</dbReference>
<dbReference type="InterPro" id="IPR002401">
    <property type="entry name" value="Cyt_P450_E_grp-I"/>
</dbReference>
<evidence type="ECO:0000256" key="2">
    <source>
        <dbReference type="ARBA" id="ARBA00022617"/>
    </source>
</evidence>
<dbReference type="InterPro" id="IPR036396">
    <property type="entry name" value="Cyt_P450_sf"/>
</dbReference>
<dbReference type="eggNOG" id="COG2124">
    <property type="taxonomic scope" value="Bacteria"/>
</dbReference>
<dbReference type="EMBL" id="AFWV01000007">
    <property type="protein sequence ID" value="EGV18489.1"/>
    <property type="molecule type" value="Genomic_DNA"/>
</dbReference>
<dbReference type="EC" id="1.14.14.1" evidence="9"/>
<keyword evidence="2 7" id="KW-0349">Heme</keyword>
<dbReference type="RefSeq" id="WP_007193348.1">
    <property type="nucleotide sequence ID" value="NZ_AFWV01000007.1"/>
</dbReference>
<dbReference type="STRING" id="768671.ThimaDRAFT_2473"/>
<dbReference type="InterPro" id="IPR017972">
    <property type="entry name" value="Cyt_P450_CS"/>
</dbReference>
<dbReference type="GO" id="GO:0020037">
    <property type="term" value="F:heme binding"/>
    <property type="evidence" value="ECO:0007669"/>
    <property type="project" value="InterPro"/>
</dbReference>
<name>F9UC21_9GAMM</name>
<dbReference type="GO" id="GO:0005506">
    <property type="term" value="F:iron ion binding"/>
    <property type="evidence" value="ECO:0007669"/>
    <property type="project" value="InterPro"/>
</dbReference>
<dbReference type="PATRIC" id="fig|768671.3.peg.2618"/>
<protein>
    <submittedName>
        <fullName evidence="9">Unspecific monooxygenase</fullName>
        <ecNumber evidence="9">1.14.14.1</ecNumber>
    </submittedName>
</protein>
<gene>
    <name evidence="9" type="ORF">ThimaDRAFT_2473</name>
</gene>
<comment type="cofactor">
    <cofactor evidence="7">
        <name>heme</name>
        <dbReference type="ChEBI" id="CHEBI:30413"/>
    </cofactor>
</comment>
<accession>F9UC21</accession>
<dbReference type="PANTHER" id="PTHR24291">
    <property type="entry name" value="CYTOCHROME P450 FAMILY 4"/>
    <property type="match status" value="1"/>
</dbReference>
<dbReference type="InterPro" id="IPR050196">
    <property type="entry name" value="Cytochrome_P450_Monoox"/>
</dbReference>
<dbReference type="PROSITE" id="PS00086">
    <property type="entry name" value="CYTOCHROME_P450"/>
    <property type="match status" value="1"/>
</dbReference>
<evidence type="ECO:0000256" key="6">
    <source>
        <dbReference type="ARBA" id="ARBA00023033"/>
    </source>
</evidence>
<organism evidence="9 10">
    <name type="scientific">Thiocapsa marina 5811</name>
    <dbReference type="NCBI Taxonomy" id="768671"/>
    <lineage>
        <taxon>Bacteria</taxon>
        <taxon>Pseudomonadati</taxon>
        <taxon>Pseudomonadota</taxon>
        <taxon>Gammaproteobacteria</taxon>
        <taxon>Chromatiales</taxon>
        <taxon>Chromatiaceae</taxon>
        <taxon>Thiocapsa</taxon>
    </lineage>
</organism>
<dbReference type="PRINTS" id="PR00385">
    <property type="entry name" value="P450"/>
</dbReference>
<evidence type="ECO:0000256" key="4">
    <source>
        <dbReference type="ARBA" id="ARBA00023002"/>
    </source>
</evidence>
<keyword evidence="10" id="KW-1185">Reference proteome</keyword>
<keyword evidence="5 7" id="KW-0408">Iron</keyword>
<dbReference type="Gene3D" id="1.10.630.10">
    <property type="entry name" value="Cytochrome P450"/>
    <property type="match status" value="1"/>
</dbReference>
<dbReference type="GO" id="GO:0016712">
    <property type="term" value="F:oxidoreductase activity, acting on paired donors, with incorporation or reduction of molecular oxygen, reduced flavin or flavoprotein as one donor, and incorporation of one atom of oxygen"/>
    <property type="evidence" value="ECO:0007669"/>
    <property type="project" value="UniProtKB-EC"/>
</dbReference>
<proteinExistence type="inferred from homology"/>
<evidence type="ECO:0000313" key="10">
    <source>
        <dbReference type="Proteomes" id="UP000005459"/>
    </source>
</evidence>
<evidence type="ECO:0000313" key="9">
    <source>
        <dbReference type="EMBL" id="EGV18489.1"/>
    </source>
</evidence>
<comment type="similarity">
    <text evidence="1 8">Belongs to the cytochrome P450 family.</text>
</comment>
<evidence type="ECO:0000256" key="7">
    <source>
        <dbReference type="PIRSR" id="PIRSR602401-1"/>
    </source>
</evidence>
<dbReference type="AlphaFoldDB" id="F9UC21"/>
<dbReference type="OrthoDB" id="9764248at2"/>
<feature type="binding site" description="axial binding residue" evidence="7">
    <location>
        <position position="394"/>
    </location>
    <ligand>
        <name>heme</name>
        <dbReference type="ChEBI" id="CHEBI:30413"/>
    </ligand>
    <ligandPart>
        <name>Fe</name>
        <dbReference type="ChEBI" id="CHEBI:18248"/>
    </ligandPart>
</feature>
<reference evidence="9 10" key="1">
    <citation type="submission" date="2011-06" db="EMBL/GenBank/DDBJ databases">
        <title>The draft genome of Thiocapsa marina 5811.</title>
        <authorList>
            <consortium name="US DOE Joint Genome Institute (JGI-PGF)"/>
            <person name="Lucas S."/>
            <person name="Han J."/>
            <person name="Cheng J.-F."/>
            <person name="Goodwin L."/>
            <person name="Pitluck S."/>
            <person name="Peters L."/>
            <person name="Land M.L."/>
            <person name="Hauser L."/>
            <person name="Vogl K."/>
            <person name="Liu Z."/>
            <person name="Imhoff J."/>
            <person name="Thiel V."/>
            <person name="Frigaard N.-U."/>
            <person name="Bryant D."/>
            <person name="Woyke T.J."/>
        </authorList>
    </citation>
    <scope>NUCLEOTIDE SEQUENCE [LARGE SCALE GENOMIC DNA]</scope>
    <source>
        <strain evidence="9 10">5811</strain>
    </source>
</reference>
<dbReference type="SUPFAM" id="SSF48264">
    <property type="entry name" value="Cytochrome P450"/>
    <property type="match status" value="1"/>
</dbReference>
<keyword evidence="6 8" id="KW-0503">Monooxygenase</keyword>
<sequence>MSTATYTLVERKGHWLTGCLRAFREDRLGFLVESARIAPIVGFRLGHRRVYLVSHPDLIRDLLVTKHRHLARDPLVRRILEKTLGVGLLTSEGEAWKRHRRMIAPALHRQQVRGYADSMARHALALNERWHDGQEADVEQEMDGLTLSIVTEALFRVDSTARTATVAATVPALQAIATRQFDRLLQIPDWLPTPEHRRQRALSDTLGRIVSEAIHRRRASGADGDDLLTLMVNMTDPDTGARLSDEEIRAEVLTLYLAGDDTTALTLTYVWYHLARQPEITARFHAEIDAVLGGRPPGFDDLERLPYTRMVFKEALRLFPAAYLLMRATAEPLDIGGHHIPAKSVLMTSPYAMHRHPELWEDPERFDPERFAENADLGWQKFKYFPFGGGPHICIGNQFALVEGPLILATIGQRYRFELLHPNQQLELEPQITLGPKGGMPLRLRRRTPAREAA</sequence>
<evidence type="ECO:0000256" key="5">
    <source>
        <dbReference type="ARBA" id="ARBA00023004"/>
    </source>
</evidence>
<dbReference type="PANTHER" id="PTHR24291:SF50">
    <property type="entry name" value="BIFUNCTIONAL ALBAFLAVENONE MONOOXYGENASE_TERPENE SYNTHASE"/>
    <property type="match status" value="1"/>
</dbReference>
<keyword evidence="3 7" id="KW-0479">Metal-binding</keyword>